<keyword evidence="2" id="KW-0614">Plasmid</keyword>
<dbReference type="eggNOG" id="COG3266">
    <property type="taxonomic scope" value="Bacteria"/>
</dbReference>
<feature type="compositionally biased region" description="Low complexity" evidence="1">
    <location>
        <begin position="124"/>
        <end position="133"/>
    </location>
</feature>
<evidence type="ECO:0000313" key="2">
    <source>
        <dbReference type="EMBL" id="EFG04386.2"/>
    </source>
</evidence>
<feature type="compositionally biased region" description="Basic and acidic residues" evidence="1">
    <location>
        <begin position="381"/>
        <end position="411"/>
    </location>
</feature>
<dbReference type="AlphaFoldDB" id="B5GM76"/>
<feature type="compositionally biased region" description="Basic and acidic residues" evidence="1">
    <location>
        <begin position="605"/>
        <end position="617"/>
    </location>
</feature>
<evidence type="ECO:0000313" key="3">
    <source>
        <dbReference type="Proteomes" id="UP000002357"/>
    </source>
</evidence>
<name>B5GM76_STRCL</name>
<dbReference type="KEGG" id="sclf:BB341_28690"/>
<feature type="region of interest" description="Disordered" evidence="1">
    <location>
        <begin position="471"/>
        <end position="493"/>
    </location>
</feature>
<sequence length="661" mass="70333">MPVFVLVLVFVTVSSRIRVPLAGRPLQDGGRGTGDGGRGTGDGGRGTGDRGQGTGSRGRGAAAGEAYSGTVPGNSPRGTRPTRRRPPGRPDEPAPGRGSEPAARREGDPSSSRARRPPERPPVRGRGTSPAPGGAFGVLPGPGGPGGESYRCATTIEGVLVRAQDSGKERDRGTGPAGPRPRSPRVPGWAAQVLALQRLAGNAAVSRALAEARHQHGPGCGHANPPVQRDADTDLHEHGPGCRHGETPAQRRVPPDEAVATLGRHAAADHGAVAYTADSLIVGVQRAAEPSAVWIQRTPGNTPAAPAAAPAPPQPQVGLPPDLNAVLGREIPDYWNDLVWNDSGRGYHTASVPQGHRVWSAVEEYTRLSQEHMPVTAPKGEATRMAESRKRLADPAITDEQRASHTRRLQEGKPGGPPPPSSAFMDIVDIVVCANPELWEKYTTNRQLYHQSLISHSERGLEASGKDRSELIPWSTGRRPNLGGAASTSVRPGFERPGQLPPGVPQDAGEAFLWHGTGTGIMDLIDEHGPAPELGRNRGTEDKPRYGVLGQGTYVADNSSKAQTYFACPRCEDPECTDVTHPPRQLMLMRGLIGSPNFAHYGNNRRGEDHKTMKDGRTSVMSPGFKKNPTLFGATGTNEFLIKDKSLLYPEIRVHYRRPAT</sequence>
<dbReference type="Gene3D" id="3.90.228.10">
    <property type="match status" value="1"/>
</dbReference>
<dbReference type="EMBL" id="CM000914">
    <property type="protein sequence ID" value="EFG04386.2"/>
    <property type="molecule type" value="Genomic_DNA"/>
</dbReference>
<feature type="region of interest" description="Disordered" evidence="1">
    <location>
        <begin position="297"/>
        <end position="318"/>
    </location>
</feature>
<dbReference type="Proteomes" id="UP000002357">
    <property type="component" value="Plasmid pSCL4"/>
</dbReference>
<feature type="compositionally biased region" description="Gly residues" evidence="1">
    <location>
        <begin position="134"/>
        <end position="147"/>
    </location>
</feature>
<feature type="compositionally biased region" description="Gly residues" evidence="1">
    <location>
        <begin position="29"/>
        <end position="58"/>
    </location>
</feature>
<accession>B5GM76</accession>
<dbReference type="OrthoDB" id="9153660at2"/>
<feature type="region of interest" description="Disordered" evidence="1">
    <location>
        <begin position="22"/>
        <end position="189"/>
    </location>
</feature>
<geneLocation type="plasmid" evidence="2 3">
    <name>pSCL4</name>
</geneLocation>
<feature type="region of interest" description="Disordered" evidence="1">
    <location>
        <begin position="215"/>
        <end position="254"/>
    </location>
</feature>
<dbReference type="SUPFAM" id="SSF56399">
    <property type="entry name" value="ADP-ribosylation"/>
    <property type="match status" value="1"/>
</dbReference>
<protein>
    <submittedName>
        <fullName evidence="2">DUF390 domain-containing protein</fullName>
    </submittedName>
</protein>
<proteinExistence type="predicted"/>
<organism evidence="2 3">
    <name type="scientific">Streptomyces clavuligerus</name>
    <dbReference type="NCBI Taxonomy" id="1901"/>
    <lineage>
        <taxon>Bacteria</taxon>
        <taxon>Bacillati</taxon>
        <taxon>Actinomycetota</taxon>
        <taxon>Actinomycetes</taxon>
        <taxon>Kitasatosporales</taxon>
        <taxon>Streptomycetaceae</taxon>
        <taxon>Streptomyces</taxon>
    </lineage>
</organism>
<reference evidence="2 3" key="1">
    <citation type="journal article" date="2010" name="Genome Biol. Evol.">
        <title>The sequence of a 1.8-mb bacterial linear plasmid reveals a rich evolutionary reservoir of secondary metabolic pathways.</title>
        <authorList>
            <person name="Medema M.H."/>
            <person name="Trefzer A."/>
            <person name="Kovalchuk A."/>
            <person name="van den Berg M."/>
            <person name="Mueller U."/>
            <person name="Heijne W."/>
            <person name="Wu L."/>
            <person name="Alam M.T."/>
            <person name="Ronning C.M."/>
            <person name="Nierman W.C."/>
            <person name="Bovenberg R.A.L."/>
            <person name="Breitling R."/>
            <person name="Takano E."/>
        </authorList>
    </citation>
    <scope>NUCLEOTIDE SEQUENCE [LARGE SCALE GENOMIC DNA]</scope>
    <source>
        <strain evidence="3">ATCC 27064 / DSM 738 / JCM 4710 / NBRC 13307 / NCIMB 12785 / NRRL 3585 / VKM Ac-602</strain>
        <plasmid evidence="2">pSCL4</plasmid>
    </source>
</reference>
<feature type="region of interest" description="Disordered" evidence="1">
    <location>
        <begin position="604"/>
        <end position="624"/>
    </location>
</feature>
<feature type="region of interest" description="Disordered" evidence="1">
    <location>
        <begin position="379"/>
        <end position="423"/>
    </location>
</feature>
<evidence type="ECO:0000256" key="1">
    <source>
        <dbReference type="SAM" id="MobiDB-lite"/>
    </source>
</evidence>
<gene>
    <name evidence="2" type="ORF">SCLAV_p0899</name>
</gene>
<feature type="compositionally biased region" description="Basic and acidic residues" evidence="1">
    <location>
        <begin position="229"/>
        <end position="246"/>
    </location>
</feature>
<keyword evidence="3" id="KW-1185">Reference proteome</keyword>